<keyword evidence="2" id="KW-1185">Reference proteome</keyword>
<evidence type="ECO:0000313" key="1">
    <source>
        <dbReference type="EMBL" id="CAH1393740.1"/>
    </source>
</evidence>
<proteinExistence type="predicted"/>
<evidence type="ECO:0008006" key="3">
    <source>
        <dbReference type="Google" id="ProtNLM"/>
    </source>
</evidence>
<dbReference type="Proteomes" id="UP001152798">
    <property type="component" value="Chromosome 2"/>
</dbReference>
<sequence>MWVIFVNMELIESVAVSSVLNKDVKQFGKQNMFDESDETCWNSDQGSPQWVKVKLREETDVKFFTIQFQGGFTAKDLVFKTELNGNSEEMCFYPEDTNSVQKFIIKQPTKLRSMLFKFHSSTDFFGRIIIYKLGWS</sequence>
<organism evidence="1 2">
    <name type="scientific">Nezara viridula</name>
    <name type="common">Southern green stink bug</name>
    <name type="synonym">Cimex viridulus</name>
    <dbReference type="NCBI Taxonomy" id="85310"/>
    <lineage>
        <taxon>Eukaryota</taxon>
        <taxon>Metazoa</taxon>
        <taxon>Ecdysozoa</taxon>
        <taxon>Arthropoda</taxon>
        <taxon>Hexapoda</taxon>
        <taxon>Insecta</taxon>
        <taxon>Pterygota</taxon>
        <taxon>Neoptera</taxon>
        <taxon>Paraneoptera</taxon>
        <taxon>Hemiptera</taxon>
        <taxon>Heteroptera</taxon>
        <taxon>Panheteroptera</taxon>
        <taxon>Pentatomomorpha</taxon>
        <taxon>Pentatomoidea</taxon>
        <taxon>Pentatomidae</taxon>
        <taxon>Pentatominae</taxon>
        <taxon>Nezara</taxon>
    </lineage>
</organism>
<dbReference type="Gene3D" id="2.60.120.260">
    <property type="entry name" value="Galactose-binding domain-like"/>
    <property type="match status" value="1"/>
</dbReference>
<dbReference type="Pfam" id="PF22633">
    <property type="entry name" value="F5_F8_type_C_2"/>
    <property type="match status" value="1"/>
</dbReference>
<dbReference type="AlphaFoldDB" id="A0A9P0EAB4"/>
<gene>
    <name evidence="1" type="ORF">NEZAVI_LOCUS4362</name>
</gene>
<dbReference type="InterPro" id="IPR008979">
    <property type="entry name" value="Galactose-bd-like_sf"/>
</dbReference>
<dbReference type="EMBL" id="OV725078">
    <property type="protein sequence ID" value="CAH1393740.1"/>
    <property type="molecule type" value="Genomic_DNA"/>
</dbReference>
<protein>
    <recommendedName>
        <fullName evidence="3">Nuclear receptor 2C2-associated protein</fullName>
    </recommendedName>
</protein>
<reference evidence="1" key="1">
    <citation type="submission" date="2022-01" db="EMBL/GenBank/DDBJ databases">
        <authorList>
            <person name="King R."/>
        </authorList>
    </citation>
    <scope>NUCLEOTIDE SEQUENCE</scope>
</reference>
<name>A0A9P0EAB4_NEZVI</name>
<dbReference type="SUPFAM" id="SSF49785">
    <property type="entry name" value="Galactose-binding domain-like"/>
    <property type="match status" value="1"/>
</dbReference>
<accession>A0A9P0EAB4</accession>
<dbReference type="OrthoDB" id="10250488at2759"/>
<evidence type="ECO:0000313" key="2">
    <source>
        <dbReference type="Proteomes" id="UP001152798"/>
    </source>
</evidence>